<dbReference type="STRING" id="474960.SAMN05216180_0054"/>
<protein>
    <submittedName>
        <fullName evidence="1">Uncharacterized protein</fullName>
    </submittedName>
</protein>
<keyword evidence="2" id="KW-1185">Reference proteome</keyword>
<evidence type="ECO:0000313" key="1">
    <source>
        <dbReference type="EMBL" id="SEM45662.1"/>
    </source>
</evidence>
<accession>A0A1H7YHG2</accession>
<gene>
    <name evidence="1" type="ORF">SAMN05216180_0054</name>
</gene>
<dbReference type="Proteomes" id="UP000199158">
    <property type="component" value="Unassembled WGS sequence"/>
</dbReference>
<evidence type="ECO:0000313" key="2">
    <source>
        <dbReference type="Proteomes" id="UP000199158"/>
    </source>
</evidence>
<dbReference type="EMBL" id="FOCG01000001">
    <property type="protein sequence ID" value="SEM45662.1"/>
    <property type="molecule type" value="Genomic_DNA"/>
</dbReference>
<sequence length="174" mass="19763">MTVTALNELKAYFERNVLDGVLLQKPNDNNILDYTLVQPAVHMGWIPPNGVLSPENVVTIPCLVVGLDEKESSSDDTTLNLRITVAIYDAGLHKQSGEAMEYASNFEGYITLLNLMDKLEAQVLKDRVFAGKYELASPIKSKLYDEQPYPYWYGQLKFTVTREAYPVTRYEDYL</sequence>
<name>A0A1H7YHG2_9FIRM</name>
<organism evidence="1 2">
    <name type="scientific">Hydrogenoanaerobacterium saccharovorans</name>
    <dbReference type="NCBI Taxonomy" id="474960"/>
    <lineage>
        <taxon>Bacteria</taxon>
        <taxon>Bacillati</taxon>
        <taxon>Bacillota</taxon>
        <taxon>Clostridia</taxon>
        <taxon>Eubacteriales</taxon>
        <taxon>Oscillospiraceae</taxon>
        <taxon>Hydrogenoanaerobacterium</taxon>
    </lineage>
</organism>
<proteinExistence type="predicted"/>
<dbReference type="OrthoDB" id="9802878at2"/>
<dbReference type="RefSeq" id="WP_092750499.1">
    <property type="nucleotide sequence ID" value="NZ_FOCG01000001.1"/>
</dbReference>
<reference evidence="1 2" key="1">
    <citation type="submission" date="2016-10" db="EMBL/GenBank/DDBJ databases">
        <authorList>
            <person name="de Groot N.N."/>
        </authorList>
    </citation>
    <scope>NUCLEOTIDE SEQUENCE [LARGE SCALE GENOMIC DNA]</scope>
    <source>
        <strain evidence="1 2">CGMCC 1.5070</strain>
    </source>
</reference>
<dbReference type="AlphaFoldDB" id="A0A1H7YHG2"/>